<gene>
    <name evidence="2" type="ORF">SEVIR_3G226050v2</name>
</gene>
<keyword evidence="1" id="KW-0732">Signal</keyword>
<proteinExistence type="predicted"/>
<feature type="signal peptide" evidence="1">
    <location>
        <begin position="1"/>
        <end position="17"/>
    </location>
</feature>
<evidence type="ECO:0000256" key="1">
    <source>
        <dbReference type="SAM" id="SignalP"/>
    </source>
</evidence>
<sequence>MSVCVSLFLLCFKMIWIVHTPVPKLLLQVWRGFSPANFISRGRSDYVGCILAEEVSLLGFSVEGTVVYSPRRS</sequence>
<evidence type="ECO:0008006" key="4">
    <source>
        <dbReference type="Google" id="ProtNLM"/>
    </source>
</evidence>
<name>A0A4U6VC35_SETVI</name>
<dbReference type="EMBL" id="CM016554">
    <property type="protein sequence ID" value="TKW26971.1"/>
    <property type="molecule type" value="Genomic_DNA"/>
</dbReference>
<evidence type="ECO:0000313" key="2">
    <source>
        <dbReference type="EMBL" id="TKW26971.1"/>
    </source>
</evidence>
<dbReference type="AlphaFoldDB" id="A0A4U6VC35"/>
<keyword evidence="3" id="KW-1185">Reference proteome</keyword>
<accession>A0A4U6VC35</accession>
<dbReference type="Proteomes" id="UP000298652">
    <property type="component" value="Chromosome 3"/>
</dbReference>
<feature type="chain" id="PRO_5020794382" description="Secreted protein" evidence="1">
    <location>
        <begin position="18"/>
        <end position="73"/>
    </location>
</feature>
<organism evidence="2 3">
    <name type="scientific">Setaria viridis</name>
    <name type="common">Green bristlegrass</name>
    <name type="synonym">Setaria italica subsp. viridis</name>
    <dbReference type="NCBI Taxonomy" id="4556"/>
    <lineage>
        <taxon>Eukaryota</taxon>
        <taxon>Viridiplantae</taxon>
        <taxon>Streptophyta</taxon>
        <taxon>Embryophyta</taxon>
        <taxon>Tracheophyta</taxon>
        <taxon>Spermatophyta</taxon>
        <taxon>Magnoliopsida</taxon>
        <taxon>Liliopsida</taxon>
        <taxon>Poales</taxon>
        <taxon>Poaceae</taxon>
        <taxon>PACMAD clade</taxon>
        <taxon>Panicoideae</taxon>
        <taxon>Panicodae</taxon>
        <taxon>Paniceae</taxon>
        <taxon>Cenchrinae</taxon>
        <taxon>Setaria</taxon>
    </lineage>
</organism>
<evidence type="ECO:0000313" key="3">
    <source>
        <dbReference type="Proteomes" id="UP000298652"/>
    </source>
</evidence>
<protein>
    <recommendedName>
        <fullName evidence="4">Secreted protein</fullName>
    </recommendedName>
</protein>
<reference evidence="2" key="1">
    <citation type="submission" date="2019-03" db="EMBL/GenBank/DDBJ databases">
        <title>WGS assembly of Setaria viridis.</title>
        <authorList>
            <person name="Huang P."/>
            <person name="Jenkins J."/>
            <person name="Grimwood J."/>
            <person name="Barry K."/>
            <person name="Healey A."/>
            <person name="Mamidi S."/>
            <person name="Sreedasyam A."/>
            <person name="Shu S."/>
            <person name="Feldman M."/>
            <person name="Wu J."/>
            <person name="Yu Y."/>
            <person name="Chen C."/>
            <person name="Johnson J."/>
            <person name="Rokhsar D."/>
            <person name="Baxter I."/>
            <person name="Schmutz J."/>
            <person name="Brutnell T."/>
            <person name="Kellogg E."/>
        </authorList>
    </citation>
    <scope>NUCLEOTIDE SEQUENCE [LARGE SCALE GENOMIC DNA]</scope>
</reference>
<dbReference type="Gramene" id="TKW26971">
    <property type="protein sequence ID" value="TKW26971"/>
    <property type="gene ID" value="SEVIR_3G226050v2"/>
</dbReference>